<dbReference type="EMBL" id="JAKKPZ010000003">
    <property type="protein sequence ID" value="KAI1723428.1"/>
    <property type="molecule type" value="Genomic_DNA"/>
</dbReference>
<accession>A0AAD4R4Y4</accession>
<gene>
    <name evidence="2" type="ORF">DdX_03588</name>
</gene>
<feature type="compositionally biased region" description="Basic and acidic residues" evidence="1">
    <location>
        <begin position="158"/>
        <end position="180"/>
    </location>
</feature>
<feature type="region of interest" description="Disordered" evidence="1">
    <location>
        <begin position="121"/>
        <end position="187"/>
    </location>
</feature>
<evidence type="ECO:0000313" key="2">
    <source>
        <dbReference type="EMBL" id="KAI1723428.1"/>
    </source>
</evidence>
<organism evidence="2 3">
    <name type="scientific">Ditylenchus destructor</name>
    <dbReference type="NCBI Taxonomy" id="166010"/>
    <lineage>
        <taxon>Eukaryota</taxon>
        <taxon>Metazoa</taxon>
        <taxon>Ecdysozoa</taxon>
        <taxon>Nematoda</taxon>
        <taxon>Chromadorea</taxon>
        <taxon>Rhabditida</taxon>
        <taxon>Tylenchina</taxon>
        <taxon>Tylenchomorpha</taxon>
        <taxon>Sphaerularioidea</taxon>
        <taxon>Anguinidae</taxon>
        <taxon>Anguininae</taxon>
        <taxon>Ditylenchus</taxon>
    </lineage>
</organism>
<name>A0AAD4R4Y4_9BILA</name>
<evidence type="ECO:0000256" key="1">
    <source>
        <dbReference type="SAM" id="MobiDB-lite"/>
    </source>
</evidence>
<dbReference type="InterPro" id="IPR016197">
    <property type="entry name" value="Chromo-like_dom_sf"/>
</dbReference>
<dbReference type="Proteomes" id="UP001201812">
    <property type="component" value="Unassembled WGS sequence"/>
</dbReference>
<evidence type="ECO:0008006" key="4">
    <source>
        <dbReference type="Google" id="ProtNLM"/>
    </source>
</evidence>
<protein>
    <recommendedName>
        <fullName evidence="4">Tudor domain-containing protein</fullName>
    </recommendedName>
</protein>
<dbReference type="AlphaFoldDB" id="A0AAD4R4Y4"/>
<reference evidence="2" key="1">
    <citation type="submission" date="2022-01" db="EMBL/GenBank/DDBJ databases">
        <title>Genome Sequence Resource for Two Populations of Ditylenchus destructor, the Migratory Endoparasitic Phytonematode.</title>
        <authorList>
            <person name="Zhang H."/>
            <person name="Lin R."/>
            <person name="Xie B."/>
        </authorList>
    </citation>
    <scope>NUCLEOTIDE SEQUENCE</scope>
    <source>
        <strain evidence="2">BazhouSP</strain>
    </source>
</reference>
<feature type="compositionally biased region" description="Basic residues" evidence="1">
    <location>
        <begin position="121"/>
        <end position="131"/>
    </location>
</feature>
<dbReference type="SUPFAM" id="SSF54160">
    <property type="entry name" value="Chromo domain-like"/>
    <property type="match status" value="1"/>
</dbReference>
<comment type="caution">
    <text evidence="2">The sequence shown here is derived from an EMBL/GenBank/DDBJ whole genome shotgun (WGS) entry which is preliminary data.</text>
</comment>
<proteinExistence type="predicted"/>
<sequence>MSDDMQIAKDQVNVGGDNDWCDTAEKTWGPPRVQYEPIWNVGDRVLCRWRATRYYYQATIRKVIQYVDQPLYVVHYMNYKTNAGDLQLSQIDALECFLPLTVANKKKAAEMVARGLAKVKPKKTLSAKRPARGSAKIAKENTPVSKKRQRASNITARSDNDHGEYLDKSSSDSEQEEHYNTGENQGSSVVNFTFDENALSNISPVFRLMIALLYCYSRK</sequence>
<dbReference type="Gene3D" id="2.30.30.140">
    <property type="match status" value="1"/>
</dbReference>
<evidence type="ECO:0000313" key="3">
    <source>
        <dbReference type="Proteomes" id="UP001201812"/>
    </source>
</evidence>
<keyword evidence="3" id="KW-1185">Reference proteome</keyword>